<dbReference type="RefSeq" id="WP_004980544.1">
    <property type="nucleotide sequence ID" value="NZ_DS999641.1"/>
</dbReference>
<organism evidence="1 2">
    <name type="scientific">Streptomyces viridosporus (strain ATCC 14672 / DSM 40746 / JCM 4963 / KCTC 9882 / NRRL B-12104 / FH 1290)</name>
    <name type="common">Streptomyces ghanaensis</name>
    <dbReference type="NCBI Taxonomy" id="566461"/>
    <lineage>
        <taxon>Bacteria</taxon>
        <taxon>Bacillati</taxon>
        <taxon>Actinomycetota</taxon>
        <taxon>Actinomycetes</taxon>
        <taxon>Kitasatosporales</taxon>
        <taxon>Streptomycetaceae</taxon>
        <taxon>Streptomyces</taxon>
    </lineage>
</organism>
<reference evidence="2" key="1">
    <citation type="submission" date="2008-12" db="EMBL/GenBank/DDBJ databases">
        <title>Annotation of Streptomyces ghanaensis ATCC 14672.</title>
        <authorList>
            <consortium name="The Broad Institute Genome Sequencing Platform"/>
            <consortium name="Broad Institute Microbial Sequencing Center"/>
            <person name="Fischbach M."/>
            <person name="Ward D."/>
            <person name="Young S."/>
            <person name="Kodira C.D."/>
            <person name="Zeng Q."/>
            <person name="Koehrsen M."/>
            <person name="Godfrey P."/>
            <person name="Alvarado L."/>
            <person name="Berlin A.M."/>
            <person name="Borenstein D."/>
            <person name="Chen Z."/>
            <person name="Engels R."/>
            <person name="Freedman E."/>
            <person name="Gellesch M."/>
            <person name="Goldberg J."/>
            <person name="Griggs A."/>
            <person name="Gujja S."/>
            <person name="Heiman D.I."/>
            <person name="Hepburn T.A."/>
            <person name="Howarth C."/>
            <person name="Jen D."/>
            <person name="Larson L."/>
            <person name="Lewis B."/>
            <person name="Mehta T."/>
            <person name="Park D."/>
            <person name="Pearson M."/>
            <person name="Roberts A."/>
            <person name="Saif S."/>
            <person name="Shea T.D."/>
            <person name="Shenoy N."/>
            <person name="Sisk P."/>
            <person name="Stolte C."/>
            <person name="Sykes S.N."/>
            <person name="Walk T."/>
            <person name="White J."/>
            <person name="Yandava C."/>
            <person name="Straight P."/>
            <person name="Clardy J."/>
            <person name="Hung D."/>
            <person name="Kolter R."/>
            <person name="Mekalanos J."/>
            <person name="Walker S."/>
            <person name="Walsh C.T."/>
            <person name="Wieland B.L.C."/>
            <person name="Ilzarbe M."/>
            <person name="Galagan J."/>
            <person name="Nusbaum C."/>
            <person name="Birren B."/>
        </authorList>
    </citation>
    <scope>NUCLEOTIDE SEQUENCE [LARGE SCALE GENOMIC DNA]</scope>
    <source>
        <strain evidence="2">ATCC 14672 / DSM 40746 / JCM 4963 / KCTC 9882 / NRRL B-12104 / FH 1290</strain>
    </source>
</reference>
<protein>
    <submittedName>
        <fullName evidence="1">Predicted protein</fullName>
    </submittedName>
</protein>
<dbReference type="Proteomes" id="UP000003824">
    <property type="component" value="Unassembled WGS sequence"/>
</dbReference>
<dbReference type="AlphaFoldDB" id="D6A4E6"/>
<name>D6A4E6_STRV1</name>
<dbReference type="EMBL" id="DS999641">
    <property type="protein sequence ID" value="EFE65786.2"/>
    <property type="molecule type" value="Genomic_DNA"/>
</dbReference>
<evidence type="ECO:0000313" key="1">
    <source>
        <dbReference type="EMBL" id="EFE65786.2"/>
    </source>
</evidence>
<accession>D6A4E6</accession>
<evidence type="ECO:0000313" key="2">
    <source>
        <dbReference type="Proteomes" id="UP000003824"/>
    </source>
</evidence>
<sequence length="163" mass="17891">MDFRDALGRLVAEITPQPWEHTVDDVTLTVIPAGLREDKGRAEVYLRITQGKTRSVETAITTTDLPALIEKLEAGPITGSWEHQPHWPDGTEMPRVGWWLESLSGLAMGPDKYGSGGFTVVVLRDASGDGDVEWAAITLPDSERMPLASAIRRALDVARGWED</sequence>
<gene>
    <name evidence="1" type="ORF">SSFG_01040</name>
</gene>
<proteinExistence type="predicted"/>